<organism evidence="2 3">
    <name type="scientific">Pyrocoelia pectoralis</name>
    <dbReference type="NCBI Taxonomy" id="417401"/>
    <lineage>
        <taxon>Eukaryota</taxon>
        <taxon>Metazoa</taxon>
        <taxon>Ecdysozoa</taxon>
        <taxon>Arthropoda</taxon>
        <taxon>Hexapoda</taxon>
        <taxon>Insecta</taxon>
        <taxon>Pterygota</taxon>
        <taxon>Neoptera</taxon>
        <taxon>Endopterygota</taxon>
        <taxon>Coleoptera</taxon>
        <taxon>Polyphaga</taxon>
        <taxon>Elateriformia</taxon>
        <taxon>Elateroidea</taxon>
        <taxon>Lampyridae</taxon>
        <taxon>Lampyrinae</taxon>
        <taxon>Pyrocoelia</taxon>
    </lineage>
</organism>
<evidence type="ECO:0000313" key="3">
    <source>
        <dbReference type="Proteomes" id="UP001329430"/>
    </source>
</evidence>
<dbReference type="InterPro" id="IPR049012">
    <property type="entry name" value="Mutator_transp_dom"/>
</dbReference>
<dbReference type="Proteomes" id="UP001329430">
    <property type="component" value="Chromosome 1"/>
</dbReference>
<dbReference type="AlphaFoldDB" id="A0AAN7ZWX7"/>
<dbReference type="EMBL" id="JAVRBK010000001">
    <property type="protein sequence ID" value="KAK5650243.1"/>
    <property type="molecule type" value="Genomic_DNA"/>
</dbReference>
<evidence type="ECO:0000313" key="2">
    <source>
        <dbReference type="EMBL" id="KAK5650243.1"/>
    </source>
</evidence>
<reference evidence="2 3" key="1">
    <citation type="journal article" date="2024" name="Insects">
        <title>An Improved Chromosome-Level Genome Assembly of the Firefly Pyrocoelia pectoralis.</title>
        <authorList>
            <person name="Fu X."/>
            <person name="Meyer-Rochow V.B."/>
            <person name="Ballantyne L."/>
            <person name="Zhu X."/>
        </authorList>
    </citation>
    <scope>NUCLEOTIDE SEQUENCE [LARGE SCALE GENOMIC DNA]</scope>
    <source>
        <strain evidence="2">XCY_ONT2</strain>
    </source>
</reference>
<keyword evidence="3" id="KW-1185">Reference proteome</keyword>
<comment type="caution">
    <text evidence="2">The sequence shown here is derived from an EMBL/GenBank/DDBJ whole genome shotgun (WGS) entry which is preliminary data.</text>
</comment>
<feature type="domain" description="Mutator-like transposase" evidence="1">
    <location>
        <begin position="2"/>
        <end position="113"/>
    </location>
</feature>
<dbReference type="Pfam" id="PF20700">
    <property type="entry name" value="Mutator"/>
    <property type="match status" value="1"/>
</dbReference>
<evidence type="ECO:0000259" key="1">
    <source>
        <dbReference type="Pfam" id="PF20700"/>
    </source>
</evidence>
<proteinExistence type="predicted"/>
<name>A0AAN7ZWX7_9COLE</name>
<sequence length="191" mass="21867">MTLVNETRKGLYSSFLLKCRMCGKNKTITTEDLTDKTQVNLNISIILAAVSTGAGHSKLEQMAAVCNMPMMTNKTFSACHEHVADVVLQTAWKSMESAAREEAELAKNDDDIDTSDNLPYLSNIDIISIHILLSDMFQETYIIKRSDVTYLCCFKSRFLKTDIKHPDRRMQFCEWYQQMVTEDQQFVVKVM</sequence>
<protein>
    <recommendedName>
        <fullName evidence="1">Mutator-like transposase domain-containing protein</fullName>
    </recommendedName>
</protein>
<gene>
    <name evidence="2" type="ORF">RI129_001272</name>
</gene>
<accession>A0AAN7ZWX7</accession>